<dbReference type="Gene3D" id="6.20.50.80">
    <property type="match status" value="1"/>
</dbReference>
<comment type="catalytic activity">
    <reaction evidence="14">
        <text>RNA(n) + a ribonucleoside 5'-triphosphate = RNA(n+1) + diphosphate</text>
        <dbReference type="Rhea" id="RHEA:21248"/>
        <dbReference type="Rhea" id="RHEA-COMP:14527"/>
        <dbReference type="Rhea" id="RHEA-COMP:17342"/>
        <dbReference type="ChEBI" id="CHEBI:33019"/>
        <dbReference type="ChEBI" id="CHEBI:61557"/>
        <dbReference type="ChEBI" id="CHEBI:140395"/>
        <dbReference type="EC" id="2.7.7.6"/>
    </reaction>
</comment>
<keyword evidence="7" id="KW-0808">Transferase</keyword>
<dbReference type="Pfam" id="PF00623">
    <property type="entry name" value="RNA_pol_Rpb1_2"/>
    <property type="match status" value="1"/>
</dbReference>
<dbReference type="Gene3D" id="2.40.40.20">
    <property type="match status" value="1"/>
</dbReference>
<evidence type="ECO:0000256" key="7">
    <source>
        <dbReference type="ARBA" id="ARBA00022679"/>
    </source>
</evidence>
<evidence type="ECO:0000256" key="8">
    <source>
        <dbReference type="ARBA" id="ARBA00022695"/>
    </source>
</evidence>
<reference evidence="23" key="1">
    <citation type="submission" date="2017-02" db="UniProtKB">
        <authorList>
            <consortium name="WormBaseParasite"/>
        </authorList>
    </citation>
    <scope>IDENTIFICATION</scope>
</reference>
<dbReference type="InterPro" id="IPR007081">
    <property type="entry name" value="RNA_pol_Rpb1_5"/>
</dbReference>
<comment type="subunit">
    <text evidence="3">Component of the RNA polymerase I (Pol I) complex consisting of at least 13 subunits.</text>
</comment>
<evidence type="ECO:0000256" key="6">
    <source>
        <dbReference type="ARBA" id="ARBA00022553"/>
    </source>
</evidence>
<name>A0A0N4V107_ENTVE</name>
<evidence type="ECO:0000256" key="9">
    <source>
        <dbReference type="ARBA" id="ARBA00022723"/>
    </source>
</evidence>
<reference evidence="21 22" key="2">
    <citation type="submission" date="2018-10" db="EMBL/GenBank/DDBJ databases">
        <authorList>
            <consortium name="Pathogen Informatics"/>
        </authorList>
    </citation>
    <scope>NUCLEOTIDE SEQUENCE [LARGE SCALE GENOMIC DNA]</scope>
</reference>
<dbReference type="WBParaSite" id="EVEC_0000361701-mRNA-1">
    <property type="protein sequence ID" value="EVEC_0000361701-mRNA-1"/>
    <property type="gene ID" value="EVEC_0000361701"/>
</dbReference>
<dbReference type="InterPro" id="IPR007083">
    <property type="entry name" value="RNA_pol_Rpb1_4"/>
</dbReference>
<feature type="domain" description="RNA polymerase N-terminal" evidence="20">
    <location>
        <begin position="1"/>
        <end position="96"/>
    </location>
</feature>
<dbReference type="InterPro" id="IPR006592">
    <property type="entry name" value="RNA_pol_N"/>
</dbReference>
<gene>
    <name evidence="21" type="ORF">EVEC_LOCUS3325</name>
</gene>
<dbReference type="Gene3D" id="3.30.70.2850">
    <property type="match status" value="1"/>
</dbReference>
<dbReference type="GO" id="GO:0003899">
    <property type="term" value="F:DNA-directed RNA polymerase activity"/>
    <property type="evidence" value="ECO:0007669"/>
    <property type="project" value="UniProtKB-EC"/>
</dbReference>
<organism evidence="23">
    <name type="scientific">Enterobius vermicularis</name>
    <name type="common">Human pinworm</name>
    <dbReference type="NCBI Taxonomy" id="51028"/>
    <lineage>
        <taxon>Eukaryota</taxon>
        <taxon>Metazoa</taxon>
        <taxon>Ecdysozoa</taxon>
        <taxon>Nematoda</taxon>
        <taxon>Chromadorea</taxon>
        <taxon>Rhabditida</taxon>
        <taxon>Spirurina</taxon>
        <taxon>Oxyuridomorpha</taxon>
        <taxon>Oxyuroidea</taxon>
        <taxon>Oxyuridae</taxon>
        <taxon>Enterobius</taxon>
    </lineage>
</organism>
<comment type="subcellular location">
    <subcellularLocation>
        <location evidence="1">Nucleus</location>
        <location evidence="1">Nucleolus</location>
    </subcellularLocation>
</comment>
<dbReference type="Pfam" id="PF05000">
    <property type="entry name" value="RNA_pol_Rpb1_4"/>
    <property type="match status" value="1"/>
</dbReference>
<evidence type="ECO:0000256" key="18">
    <source>
        <dbReference type="ARBA" id="ARBA00078097"/>
    </source>
</evidence>
<evidence type="ECO:0000256" key="2">
    <source>
        <dbReference type="ARBA" id="ARBA00006460"/>
    </source>
</evidence>
<evidence type="ECO:0000313" key="22">
    <source>
        <dbReference type="Proteomes" id="UP000274131"/>
    </source>
</evidence>
<dbReference type="GO" id="GO:0006351">
    <property type="term" value="P:DNA-templated transcription"/>
    <property type="evidence" value="ECO:0007669"/>
    <property type="project" value="InterPro"/>
</dbReference>
<dbReference type="EMBL" id="UXUI01007565">
    <property type="protein sequence ID" value="VDD88182.1"/>
    <property type="molecule type" value="Genomic_DNA"/>
</dbReference>
<keyword evidence="10" id="KW-0862">Zinc</keyword>
<comment type="similarity">
    <text evidence="2">Belongs to the RNA polymerase beta' chain family.</text>
</comment>
<evidence type="ECO:0000256" key="10">
    <source>
        <dbReference type="ARBA" id="ARBA00022833"/>
    </source>
</evidence>
<dbReference type="Gene3D" id="1.10.132.30">
    <property type="match status" value="1"/>
</dbReference>
<dbReference type="EC" id="2.7.7.6" evidence="4"/>
<evidence type="ECO:0000259" key="20">
    <source>
        <dbReference type="SMART" id="SM00663"/>
    </source>
</evidence>
<evidence type="ECO:0000256" key="13">
    <source>
        <dbReference type="ARBA" id="ARBA00023242"/>
    </source>
</evidence>
<dbReference type="Gene3D" id="6.10.250.2940">
    <property type="match status" value="1"/>
</dbReference>
<dbReference type="InterPro" id="IPR047107">
    <property type="entry name" value="DNA-dir_RNA_pol1_lsu_C"/>
</dbReference>
<dbReference type="InterPro" id="IPR007066">
    <property type="entry name" value="RNA_pol_Rpb1_3"/>
</dbReference>
<evidence type="ECO:0000313" key="23">
    <source>
        <dbReference type="WBParaSite" id="EVEC_0000361701-mRNA-1"/>
    </source>
</evidence>
<dbReference type="InterPro" id="IPR038120">
    <property type="entry name" value="Rpb1_funnel_sf"/>
</dbReference>
<evidence type="ECO:0000256" key="17">
    <source>
        <dbReference type="ARBA" id="ARBA00074527"/>
    </source>
</evidence>
<dbReference type="InterPro" id="IPR042102">
    <property type="entry name" value="RNA_pol_Rpb1_3_sf"/>
</dbReference>
<dbReference type="CDD" id="cd02735">
    <property type="entry name" value="RNAP_I_Rpa1_C"/>
    <property type="match status" value="1"/>
</dbReference>
<evidence type="ECO:0000256" key="3">
    <source>
        <dbReference type="ARBA" id="ARBA00011251"/>
    </source>
</evidence>
<evidence type="ECO:0000313" key="21">
    <source>
        <dbReference type="EMBL" id="VDD88182.1"/>
    </source>
</evidence>
<protein>
    <recommendedName>
        <fullName evidence="16">DNA-directed RNA polymerase I subunit RPA1</fullName>
        <ecNumber evidence="4">2.7.7.6</ecNumber>
    </recommendedName>
    <alternativeName>
        <fullName evidence="18">DNA-directed RNA polymerase I largest subunit</fullName>
    </alternativeName>
    <alternativeName>
        <fullName evidence="17">DNA-directed RNA polymerase I subunit rpa1</fullName>
    </alternativeName>
</protein>
<dbReference type="PANTHER" id="PTHR19376">
    <property type="entry name" value="DNA-DIRECTED RNA POLYMERASE"/>
    <property type="match status" value="1"/>
</dbReference>
<dbReference type="AlphaFoldDB" id="A0A0N4V107"/>
<dbReference type="Proteomes" id="UP000274131">
    <property type="component" value="Unassembled WGS sequence"/>
</dbReference>
<keyword evidence="6" id="KW-0597">Phosphoprotein</keyword>
<dbReference type="Pfam" id="PF04983">
    <property type="entry name" value="RNA_pol_Rpb1_3"/>
    <property type="match status" value="1"/>
</dbReference>
<keyword evidence="11" id="KW-0460">Magnesium</keyword>
<evidence type="ECO:0000256" key="11">
    <source>
        <dbReference type="ARBA" id="ARBA00022842"/>
    </source>
</evidence>
<evidence type="ECO:0000256" key="5">
    <source>
        <dbReference type="ARBA" id="ARBA00022478"/>
    </source>
</evidence>
<keyword evidence="5" id="KW-0240">DNA-directed RNA polymerase</keyword>
<evidence type="ECO:0000256" key="16">
    <source>
        <dbReference type="ARBA" id="ARBA00074245"/>
    </source>
</evidence>
<dbReference type="GO" id="GO:0005736">
    <property type="term" value="C:RNA polymerase I complex"/>
    <property type="evidence" value="ECO:0007669"/>
    <property type="project" value="TreeGrafter"/>
</dbReference>
<dbReference type="InterPro" id="IPR045867">
    <property type="entry name" value="DNA-dir_RpoC_beta_prime"/>
</dbReference>
<dbReference type="FunFam" id="1.10.274.100:FF:000012">
    <property type="entry name" value="DNA-directed RNA polymerase subunit"/>
    <property type="match status" value="1"/>
</dbReference>
<evidence type="ECO:0000256" key="1">
    <source>
        <dbReference type="ARBA" id="ARBA00004604"/>
    </source>
</evidence>
<feature type="compositionally biased region" description="Basic and acidic residues" evidence="19">
    <location>
        <begin position="812"/>
        <end position="831"/>
    </location>
</feature>
<dbReference type="GO" id="GO:0003677">
    <property type="term" value="F:DNA binding"/>
    <property type="evidence" value="ECO:0007669"/>
    <property type="project" value="InterPro"/>
</dbReference>
<dbReference type="InterPro" id="IPR000722">
    <property type="entry name" value="RNA_pol_asu"/>
</dbReference>
<keyword evidence="13" id="KW-0539">Nucleus</keyword>
<keyword evidence="22" id="KW-1185">Reference proteome</keyword>
<dbReference type="InterPro" id="IPR015699">
    <property type="entry name" value="DNA-dir_RNA_pol1_lsu_N"/>
</dbReference>
<dbReference type="GO" id="GO:0046872">
    <property type="term" value="F:metal ion binding"/>
    <property type="evidence" value="ECO:0007669"/>
    <property type="project" value="UniProtKB-KW"/>
</dbReference>
<dbReference type="SMART" id="SM00663">
    <property type="entry name" value="RPOLA_N"/>
    <property type="match status" value="1"/>
</dbReference>
<dbReference type="OrthoDB" id="270392at2759"/>
<dbReference type="Gene3D" id="1.10.274.100">
    <property type="entry name" value="RNA polymerase Rpb1, domain 3"/>
    <property type="match status" value="1"/>
</dbReference>
<evidence type="ECO:0000256" key="19">
    <source>
        <dbReference type="SAM" id="MobiDB-lite"/>
    </source>
</evidence>
<feature type="region of interest" description="Disordered" evidence="19">
    <location>
        <begin position="795"/>
        <end position="872"/>
    </location>
</feature>
<proteinExistence type="inferred from homology"/>
<evidence type="ECO:0000256" key="12">
    <source>
        <dbReference type="ARBA" id="ARBA00023163"/>
    </source>
</evidence>
<comment type="function">
    <text evidence="15">DNA-dependent RNA polymerase catalyzes the transcription of DNA into RNA using the four ribonucleoside triphosphates as substrates. Largest and catalytic core component of RNA polymerase I which synthesizes ribosomal RNA precursors. Forms the polymerase active center together with the second largest subunit. A single stranded DNA template strand of the promoter is positioned within the central active site cleft of Pol I. A bridging helix emanates from RPA1 and crosses the cleft near the catalytic site and is thought to promote translocation of Pol I by acting as a ratchet that moves the RNA-DNA hybrid through the active site by switching from straight to bent conformations at each step of nucleotide addition.</text>
</comment>
<dbReference type="CDD" id="cd01435">
    <property type="entry name" value="RNAP_I_RPA1_N"/>
    <property type="match status" value="1"/>
</dbReference>
<dbReference type="PANTHER" id="PTHR19376:SF11">
    <property type="entry name" value="DNA-DIRECTED RNA POLYMERASE I SUBUNIT RPA1"/>
    <property type="match status" value="1"/>
</dbReference>
<dbReference type="SUPFAM" id="SSF64484">
    <property type="entry name" value="beta and beta-prime subunits of DNA dependent RNA-polymerase"/>
    <property type="match status" value="1"/>
</dbReference>
<dbReference type="STRING" id="51028.A0A0N4V107"/>
<keyword evidence="9" id="KW-0479">Metal-binding</keyword>
<sequence>MMLMNRQPSLHKPSIMGHRARIIKNQRAMRLNYAPCKAYNADFDGDEMNGHFLQDFVAQTEAANIMNVGSNFLVPKDGTPLLGLIQDHVVSGVKLTIRGRFFNREDFMYLVLSAFAETRQRFRLPTPAIIKPKLLWSGKQIISTVLMNCIPEGKQLINLTSKAKTPLSCWKARGGEMPGFNMSESEVVFRNAELLVGVLDKQHYGSTQYGLVHCCWDLYGGKCATRILSCFSRLFTTFLQIEGFTLGVADILVRKEEDKIRTGIIRRLRRCGDKVARECFKLPADTNQQSIKMVVANAYCNPQHNCQSVQLLDFKMKELLNTFGEQITKTCVPSGLVRQFPENALQTMILCGSKGTMVNSVQISCGLGQIELEGHRPPVTAAGRTLPSFFAFETSPRAGGFVDQRFLTGISPQELFFHTMAGREGLIDTAVKTSRSGYLQRCIVKHLEGLVVNYDSTVRDHDNSVIQFRYGEDGMDVCKCTFLNSKQLKFLSQNMDAVRSSVIPSFVSEPLWDSKKSEKIYRKIRRWRKKSLLVPKKCYNSGFVEFSKKYTGTPKQEITAMWFGLSEDERNKYERFAGAACPRMIDEKLDPNRSLGALPEKMLDDLDEFIKNELRENPNFPSTDFRRIVYWKGLRSNADPGENVGLLAAQSVGEPSTQMTLNTFHFAGRGEMNVTLGIPRLREILMTSGSKIGTPNAEICVKPDVPQAEVDKIKRELGRVYLKQVIRRITVEERLDLRQSSSRNYDLRIEVVSSKARPSHLKHIKSRYILMEIESRFVKSLARLMRDRSRELQTYEGIQSKSDAASSDEEADTGKDADAGEVRLNKRHLDDAADYEGEEDEKNVIEVEEENEPASSDVGEEEGELNSVEMESDECWEAPDHGGTIVADQIRIQAVISSSSIVSNYRFDNKHNRWCIITFRLPLNTKTRLDVVTLVERELETFVVYGTPGVEKCIQREENHNNRSCQILATQGINAEAFFRHSKELDVNTFYTNDLNLMWKNYGEIVRVFQPYGIDVNRRHLTLTADYMTFTGRILPFTRGALSSGVSPLQKMTFETTVSFMRDAIVNGDDDYLTSPSAKIVVGRLLRGGTGVFDLLVPSDYYLGVEDKPGTFDHF</sequence>
<feature type="compositionally biased region" description="Acidic residues" evidence="19">
    <location>
        <begin position="832"/>
        <end position="872"/>
    </location>
</feature>
<keyword evidence="12" id="KW-0804">Transcription</keyword>
<evidence type="ECO:0000256" key="15">
    <source>
        <dbReference type="ARBA" id="ARBA00053996"/>
    </source>
</evidence>
<accession>A0A0N4V107</accession>
<dbReference type="Pfam" id="PF04998">
    <property type="entry name" value="RNA_pol_Rpb1_5"/>
    <property type="match status" value="1"/>
</dbReference>
<keyword evidence="8" id="KW-0548">Nucleotidyltransferase</keyword>
<evidence type="ECO:0000256" key="14">
    <source>
        <dbReference type="ARBA" id="ARBA00048552"/>
    </source>
</evidence>
<evidence type="ECO:0000256" key="4">
    <source>
        <dbReference type="ARBA" id="ARBA00012418"/>
    </source>
</evidence>